<sequence>MICNSSRKWWIDPISRQKFVLGTGKGILVDQRIQERREHIVGAVVYVFSMMMIFFISRNIISSGSSTTTPQTGPISNRIITASLGAASSSSFPSSGTGLNGV</sequence>
<dbReference type="Proteomes" id="UP000237105">
    <property type="component" value="Unassembled WGS sequence"/>
</dbReference>
<organism evidence="2 3">
    <name type="scientific">Parasponia andersonii</name>
    <name type="common">Sponia andersonii</name>
    <dbReference type="NCBI Taxonomy" id="3476"/>
    <lineage>
        <taxon>Eukaryota</taxon>
        <taxon>Viridiplantae</taxon>
        <taxon>Streptophyta</taxon>
        <taxon>Embryophyta</taxon>
        <taxon>Tracheophyta</taxon>
        <taxon>Spermatophyta</taxon>
        <taxon>Magnoliopsida</taxon>
        <taxon>eudicotyledons</taxon>
        <taxon>Gunneridae</taxon>
        <taxon>Pentapetalae</taxon>
        <taxon>rosids</taxon>
        <taxon>fabids</taxon>
        <taxon>Rosales</taxon>
        <taxon>Cannabaceae</taxon>
        <taxon>Parasponia</taxon>
    </lineage>
</organism>
<dbReference type="AlphaFoldDB" id="A0A2P5CSW3"/>
<keyword evidence="1" id="KW-0472">Membrane</keyword>
<gene>
    <name evidence="2" type="ORF">PanWU01x14_126520</name>
</gene>
<evidence type="ECO:0000313" key="3">
    <source>
        <dbReference type="Proteomes" id="UP000237105"/>
    </source>
</evidence>
<evidence type="ECO:0000256" key="1">
    <source>
        <dbReference type="SAM" id="Phobius"/>
    </source>
</evidence>
<dbReference type="EMBL" id="JXTB01000098">
    <property type="protein sequence ID" value="PON64130.1"/>
    <property type="molecule type" value="Genomic_DNA"/>
</dbReference>
<reference evidence="3" key="1">
    <citation type="submission" date="2016-06" db="EMBL/GenBank/DDBJ databases">
        <title>Parallel loss of symbiosis genes in relatives of nitrogen-fixing non-legume Parasponia.</title>
        <authorList>
            <person name="Van Velzen R."/>
            <person name="Holmer R."/>
            <person name="Bu F."/>
            <person name="Rutten L."/>
            <person name="Van Zeijl A."/>
            <person name="Liu W."/>
            <person name="Santuari L."/>
            <person name="Cao Q."/>
            <person name="Sharma T."/>
            <person name="Shen D."/>
            <person name="Roswanjaya Y."/>
            <person name="Wardhani T."/>
            <person name="Kalhor M.S."/>
            <person name="Jansen J."/>
            <person name="Van den Hoogen J."/>
            <person name="Gungor B."/>
            <person name="Hartog M."/>
            <person name="Hontelez J."/>
            <person name="Verver J."/>
            <person name="Yang W.-C."/>
            <person name="Schijlen E."/>
            <person name="Repin R."/>
            <person name="Schilthuizen M."/>
            <person name="Schranz E."/>
            <person name="Heidstra R."/>
            <person name="Miyata K."/>
            <person name="Fedorova E."/>
            <person name="Kohlen W."/>
            <person name="Bisseling T."/>
            <person name="Smit S."/>
            <person name="Geurts R."/>
        </authorList>
    </citation>
    <scope>NUCLEOTIDE SEQUENCE [LARGE SCALE GENOMIC DNA]</scope>
    <source>
        <strain evidence="3">cv. WU1-14</strain>
    </source>
</reference>
<keyword evidence="1" id="KW-1133">Transmembrane helix</keyword>
<evidence type="ECO:0000313" key="2">
    <source>
        <dbReference type="EMBL" id="PON64130.1"/>
    </source>
</evidence>
<name>A0A2P5CSW3_PARAD</name>
<accession>A0A2P5CSW3</accession>
<feature type="transmembrane region" description="Helical" evidence="1">
    <location>
        <begin position="40"/>
        <end position="61"/>
    </location>
</feature>
<keyword evidence="1" id="KW-0812">Transmembrane</keyword>
<proteinExistence type="predicted"/>
<dbReference type="OrthoDB" id="10420905at2759"/>
<protein>
    <submittedName>
        <fullName evidence="2">Uncharacterized protein</fullName>
    </submittedName>
</protein>
<keyword evidence="3" id="KW-1185">Reference proteome</keyword>
<comment type="caution">
    <text evidence="2">The sequence shown here is derived from an EMBL/GenBank/DDBJ whole genome shotgun (WGS) entry which is preliminary data.</text>
</comment>